<proteinExistence type="predicted"/>
<dbReference type="PANTHER" id="PTHR34136">
    <property type="match status" value="1"/>
</dbReference>
<dbReference type="EMBL" id="VLLC01000049">
    <property type="protein sequence ID" value="TWI63379.1"/>
    <property type="molecule type" value="Genomic_DNA"/>
</dbReference>
<keyword evidence="1" id="KW-0328">Glycosyltransferase</keyword>
<dbReference type="RefSeq" id="WP_144686721.1">
    <property type="nucleotide sequence ID" value="NZ_VLLC01000049.1"/>
</dbReference>
<keyword evidence="4" id="KW-1185">Reference proteome</keyword>
<dbReference type="GO" id="GO:0016758">
    <property type="term" value="F:hexosyltransferase activity"/>
    <property type="evidence" value="ECO:0007669"/>
    <property type="project" value="TreeGrafter"/>
</dbReference>
<evidence type="ECO:0000313" key="3">
    <source>
        <dbReference type="EMBL" id="TWI63379.1"/>
    </source>
</evidence>
<dbReference type="OrthoDB" id="9808602at2"/>
<dbReference type="CDD" id="cd06533">
    <property type="entry name" value="Glyco_transf_WecG_TagA"/>
    <property type="match status" value="1"/>
</dbReference>
<gene>
    <name evidence="3" type="ORF">LZ24_03250</name>
</gene>
<sequence>MKIQRVPVIRMGVDLIGFDQALNKVIELAHRGAGFYVCVSNVHMCMEVFDSDDLKRVVDDADLVIADSRVIYAAQRILGHKSGGHVRGQDIMDALCARSARQNLRIGLYGGSDADVLERVEDSIRKQYPDASIVYRYAPPFRSLTPEEDRQVIDEINAARVNVLFVGIGCPKQEYWMAAHKGSLDCVMLGVGAAFDFISGAKKHAPRWMQKSGLEWVFRLCSEPKRLWKRYFKQNPRFIYHFFKGLFLKKRKVV</sequence>
<dbReference type="AlphaFoldDB" id="A0A562R2U2"/>
<dbReference type="InterPro" id="IPR004629">
    <property type="entry name" value="WecG_TagA_CpsF"/>
</dbReference>
<name>A0A562R2U2_9BACT</name>
<dbReference type="Pfam" id="PF03808">
    <property type="entry name" value="Glyco_tran_WecG"/>
    <property type="match status" value="1"/>
</dbReference>
<reference evidence="3 4" key="1">
    <citation type="submission" date="2019-07" db="EMBL/GenBank/DDBJ databases">
        <title>Genome sequencing of 100 strains of the haloalkaliphilic chemolithoautotrophic sulfur-oxidizing bacterium Thioalkalivibrio.</title>
        <authorList>
            <person name="Muyzer G."/>
        </authorList>
    </citation>
    <scope>NUCLEOTIDE SEQUENCE [LARGE SCALE GENOMIC DNA]</scope>
    <source>
        <strain evidence="3 4">ASO4-4</strain>
    </source>
</reference>
<evidence type="ECO:0000256" key="2">
    <source>
        <dbReference type="ARBA" id="ARBA00022679"/>
    </source>
</evidence>
<organism evidence="3 4">
    <name type="scientific">Desulfobotulus alkaliphilus</name>
    <dbReference type="NCBI Taxonomy" id="622671"/>
    <lineage>
        <taxon>Bacteria</taxon>
        <taxon>Pseudomonadati</taxon>
        <taxon>Thermodesulfobacteriota</taxon>
        <taxon>Desulfobacteria</taxon>
        <taxon>Desulfobacterales</taxon>
        <taxon>Desulfobacteraceae</taxon>
        <taxon>Desulfobotulus</taxon>
    </lineage>
</organism>
<evidence type="ECO:0000313" key="4">
    <source>
        <dbReference type="Proteomes" id="UP000318307"/>
    </source>
</evidence>
<comment type="caution">
    <text evidence="3">The sequence shown here is derived from an EMBL/GenBank/DDBJ whole genome shotgun (WGS) entry which is preliminary data.</text>
</comment>
<dbReference type="Proteomes" id="UP000318307">
    <property type="component" value="Unassembled WGS sequence"/>
</dbReference>
<dbReference type="NCBIfam" id="TIGR00696">
    <property type="entry name" value="wecG_tagA_cpsF"/>
    <property type="match status" value="1"/>
</dbReference>
<accession>A0A562R2U2</accession>
<evidence type="ECO:0000256" key="1">
    <source>
        <dbReference type="ARBA" id="ARBA00022676"/>
    </source>
</evidence>
<dbReference type="PANTHER" id="PTHR34136:SF1">
    <property type="entry name" value="UDP-N-ACETYL-D-MANNOSAMINURONIC ACID TRANSFERASE"/>
    <property type="match status" value="1"/>
</dbReference>
<protein>
    <submittedName>
        <fullName evidence="3">N-acetylglucosaminyldiphosphoundecaprenol N-acetyl-beta-D-mannosaminyltransferase</fullName>
    </submittedName>
</protein>
<keyword evidence="2 3" id="KW-0808">Transferase</keyword>